<evidence type="ECO:0000259" key="5">
    <source>
        <dbReference type="SMART" id="SM00849"/>
    </source>
</evidence>
<organism evidence="6 7">
    <name type="scientific">Collinsella ihumii</name>
    <dbReference type="NCBI Taxonomy" id="1720204"/>
    <lineage>
        <taxon>Bacteria</taxon>
        <taxon>Bacillati</taxon>
        <taxon>Actinomycetota</taxon>
        <taxon>Coriobacteriia</taxon>
        <taxon>Coriobacteriales</taxon>
        <taxon>Coriobacteriaceae</taxon>
        <taxon>Collinsella</taxon>
    </lineage>
</organism>
<reference evidence="6" key="1">
    <citation type="journal article" date="2021" name="PeerJ">
        <title>Extensive microbial diversity within the chicken gut microbiome revealed by metagenomics and culture.</title>
        <authorList>
            <person name="Gilroy R."/>
            <person name="Ravi A."/>
            <person name="Getino M."/>
            <person name="Pursley I."/>
            <person name="Horton D.L."/>
            <person name="Alikhan N.F."/>
            <person name="Baker D."/>
            <person name="Gharbi K."/>
            <person name="Hall N."/>
            <person name="Watson M."/>
            <person name="Adriaenssens E.M."/>
            <person name="Foster-Nyarko E."/>
            <person name="Jarju S."/>
            <person name="Secka A."/>
            <person name="Antonio M."/>
            <person name="Oren A."/>
            <person name="Chaudhuri R.R."/>
            <person name="La Ragione R."/>
            <person name="Hildebrand F."/>
            <person name="Pallen M.J."/>
        </authorList>
    </citation>
    <scope>NUCLEOTIDE SEQUENCE</scope>
    <source>
        <strain evidence="6">ChiGjej2B2-7701</strain>
    </source>
</reference>
<comment type="cofactor">
    <cofactor evidence="1">
        <name>Zn(2+)</name>
        <dbReference type="ChEBI" id="CHEBI:29105"/>
    </cofactor>
</comment>
<dbReference type="AlphaFoldDB" id="A0A921LR07"/>
<dbReference type="Proteomes" id="UP000746751">
    <property type="component" value="Unassembled WGS sequence"/>
</dbReference>
<evidence type="ECO:0000256" key="4">
    <source>
        <dbReference type="ARBA" id="ARBA00022833"/>
    </source>
</evidence>
<name>A0A921LR07_9ACTN</name>
<evidence type="ECO:0000256" key="3">
    <source>
        <dbReference type="ARBA" id="ARBA00022801"/>
    </source>
</evidence>
<accession>A0A921LR07</accession>
<keyword evidence="2" id="KW-0479">Metal-binding</keyword>
<protein>
    <submittedName>
        <fullName evidence="6">MBL fold metallo-hydrolase</fullName>
    </submittedName>
</protein>
<dbReference type="Pfam" id="PF00753">
    <property type="entry name" value="Lactamase_B"/>
    <property type="match status" value="1"/>
</dbReference>
<dbReference type="SMART" id="SM00849">
    <property type="entry name" value="Lactamase_B"/>
    <property type="match status" value="1"/>
</dbReference>
<dbReference type="PANTHER" id="PTHR46233">
    <property type="entry name" value="HYDROXYACYLGLUTATHIONE HYDROLASE GLOC"/>
    <property type="match status" value="1"/>
</dbReference>
<dbReference type="InterPro" id="IPR001279">
    <property type="entry name" value="Metallo-B-lactamas"/>
</dbReference>
<dbReference type="InterPro" id="IPR051453">
    <property type="entry name" value="MBL_Glyoxalase_II"/>
</dbReference>
<dbReference type="SUPFAM" id="SSF56281">
    <property type="entry name" value="Metallo-hydrolase/oxidoreductase"/>
    <property type="match status" value="1"/>
</dbReference>
<dbReference type="EMBL" id="DYVF01000028">
    <property type="protein sequence ID" value="HJG30520.1"/>
    <property type="molecule type" value="Genomic_DNA"/>
</dbReference>
<sequence length="235" mass="25082">MDTTPFELDMAPHGSLAVERVVNGPIQTNTYFVISGDEAVIIDPAWEGEELARRFAARHPDVRPVAFVCTHGHADHTGGLAGLRRVLGEKIPFMISADDVETAATHPASLREMWGIATDQPPAPDRLLAEGGVVAFGDVRLQVIATPGHTPGGIVLFAATEAGNVAFCGDTLFPGSHGRTDLPGGDETTIMHSLAHMFRLLPPDTLCLVGHNDNTTVSAELENNVFVRRALSMGY</sequence>
<evidence type="ECO:0000256" key="1">
    <source>
        <dbReference type="ARBA" id="ARBA00001947"/>
    </source>
</evidence>
<gene>
    <name evidence="6" type="ORF">K8U80_03885</name>
</gene>
<dbReference type="Gene3D" id="3.60.15.10">
    <property type="entry name" value="Ribonuclease Z/Hydroxyacylglutathione hydrolase-like"/>
    <property type="match status" value="1"/>
</dbReference>
<dbReference type="GO" id="GO:0046872">
    <property type="term" value="F:metal ion binding"/>
    <property type="evidence" value="ECO:0007669"/>
    <property type="project" value="UniProtKB-KW"/>
</dbReference>
<evidence type="ECO:0000256" key="2">
    <source>
        <dbReference type="ARBA" id="ARBA00022723"/>
    </source>
</evidence>
<dbReference type="CDD" id="cd06262">
    <property type="entry name" value="metallo-hydrolase-like_MBL-fold"/>
    <property type="match status" value="1"/>
</dbReference>
<dbReference type="GO" id="GO:0016787">
    <property type="term" value="F:hydrolase activity"/>
    <property type="evidence" value="ECO:0007669"/>
    <property type="project" value="UniProtKB-KW"/>
</dbReference>
<comment type="caution">
    <text evidence="6">The sequence shown here is derived from an EMBL/GenBank/DDBJ whole genome shotgun (WGS) entry which is preliminary data.</text>
</comment>
<dbReference type="InterPro" id="IPR036866">
    <property type="entry name" value="RibonucZ/Hydroxyglut_hydro"/>
</dbReference>
<keyword evidence="3" id="KW-0378">Hydrolase</keyword>
<evidence type="ECO:0000313" key="6">
    <source>
        <dbReference type="EMBL" id="HJG30520.1"/>
    </source>
</evidence>
<reference evidence="6" key="2">
    <citation type="submission" date="2021-09" db="EMBL/GenBank/DDBJ databases">
        <authorList>
            <person name="Gilroy R."/>
        </authorList>
    </citation>
    <scope>NUCLEOTIDE SEQUENCE</scope>
    <source>
        <strain evidence="6">ChiGjej2B2-7701</strain>
    </source>
</reference>
<evidence type="ECO:0000313" key="7">
    <source>
        <dbReference type="Proteomes" id="UP000746751"/>
    </source>
</evidence>
<keyword evidence="4" id="KW-0862">Zinc</keyword>
<proteinExistence type="predicted"/>
<dbReference type="PANTHER" id="PTHR46233:SF3">
    <property type="entry name" value="HYDROXYACYLGLUTATHIONE HYDROLASE GLOC"/>
    <property type="match status" value="1"/>
</dbReference>
<feature type="domain" description="Metallo-beta-lactamase" evidence="5">
    <location>
        <begin position="27"/>
        <end position="211"/>
    </location>
</feature>